<keyword evidence="5" id="KW-1003">Cell membrane</keyword>
<dbReference type="EC" id="2.7.13.3" evidence="4"/>
<evidence type="ECO:0000313" key="17">
    <source>
        <dbReference type="EMBL" id="SDG87046.1"/>
    </source>
</evidence>
<protein>
    <recommendedName>
        <fullName evidence="4">histidine kinase</fullName>
        <ecNumber evidence="4">2.7.13.3</ecNumber>
    </recommendedName>
</protein>
<evidence type="ECO:0000256" key="4">
    <source>
        <dbReference type="ARBA" id="ARBA00012438"/>
    </source>
</evidence>
<dbReference type="InterPro" id="IPR005467">
    <property type="entry name" value="His_kinase_dom"/>
</dbReference>
<evidence type="ECO:0000256" key="2">
    <source>
        <dbReference type="ARBA" id="ARBA00004236"/>
    </source>
</evidence>
<dbReference type="RefSeq" id="WP_057899451.1">
    <property type="nucleotide sequence ID" value="NZ_CP080764.1"/>
</dbReference>
<keyword evidence="10" id="KW-0067">ATP-binding</keyword>
<evidence type="ECO:0000256" key="6">
    <source>
        <dbReference type="ARBA" id="ARBA00022553"/>
    </source>
</evidence>
<evidence type="ECO:0000313" key="16">
    <source>
        <dbReference type="EMBL" id="QYY43709.1"/>
    </source>
</evidence>
<evidence type="ECO:0000256" key="8">
    <source>
        <dbReference type="ARBA" id="ARBA00022741"/>
    </source>
</evidence>
<keyword evidence="8" id="KW-0547">Nucleotide-binding</keyword>
<gene>
    <name evidence="16" type="ORF">K3F53_05715</name>
    <name evidence="17" type="ORF">SAMN04489735_1004162</name>
</gene>
<dbReference type="Gene3D" id="1.10.287.130">
    <property type="match status" value="1"/>
</dbReference>
<dbReference type="Pfam" id="PF00512">
    <property type="entry name" value="HisKA"/>
    <property type="match status" value="1"/>
</dbReference>
<evidence type="ECO:0000313" key="18">
    <source>
        <dbReference type="Proteomes" id="UP000198956"/>
    </source>
</evidence>
<evidence type="ECO:0000256" key="14">
    <source>
        <dbReference type="SAM" id="Phobius"/>
    </source>
</evidence>
<keyword evidence="6" id="KW-0597">Phosphoprotein</keyword>
<reference evidence="17 18" key="1">
    <citation type="submission" date="2016-10" db="EMBL/GenBank/DDBJ databases">
        <authorList>
            <person name="de Groot N.N."/>
        </authorList>
    </citation>
    <scope>NUCLEOTIDE SEQUENCE [LARGE SCALE GENOMIC DNA]</scope>
    <source>
        <strain evidence="17 18">L 420-91</strain>
    </source>
</reference>
<dbReference type="GeneID" id="97140860"/>
<evidence type="ECO:0000256" key="5">
    <source>
        <dbReference type="ARBA" id="ARBA00022475"/>
    </source>
</evidence>
<dbReference type="PANTHER" id="PTHR43711">
    <property type="entry name" value="TWO-COMPONENT HISTIDINE KINASE"/>
    <property type="match status" value="1"/>
</dbReference>
<dbReference type="Gene3D" id="3.30.565.10">
    <property type="entry name" value="Histidine kinase-like ATPase, C-terminal domain"/>
    <property type="match status" value="1"/>
</dbReference>
<keyword evidence="7" id="KW-0808">Transferase</keyword>
<name>A0A1G7XSH4_ANETH</name>
<keyword evidence="13" id="KW-0175">Coiled coil</keyword>
<comment type="subcellular location">
    <subcellularLocation>
        <location evidence="2">Cell membrane</location>
    </subcellularLocation>
    <subcellularLocation>
        <location evidence="3">Membrane raft</location>
        <topology evidence="3">Multi-pass membrane protein</topology>
    </subcellularLocation>
</comment>
<evidence type="ECO:0000313" key="19">
    <source>
        <dbReference type="Proteomes" id="UP000826616"/>
    </source>
</evidence>
<dbReference type="Proteomes" id="UP000826616">
    <property type="component" value="Chromosome"/>
</dbReference>
<dbReference type="InterPro" id="IPR036097">
    <property type="entry name" value="HisK_dim/P_sf"/>
</dbReference>
<dbReference type="CDD" id="cd00082">
    <property type="entry name" value="HisKA"/>
    <property type="match status" value="1"/>
</dbReference>
<reference evidence="16 19" key="2">
    <citation type="submission" date="2021-08" db="EMBL/GenBank/DDBJ databases">
        <title>Complete genome sequence of the strain Aneurinibacillus thermoaerophilus CCM 8960.</title>
        <authorList>
            <person name="Musilova J."/>
            <person name="Kourilova X."/>
            <person name="Pernicova I."/>
            <person name="Bezdicek M."/>
            <person name="Lengerova M."/>
            <person name="Obruca S."/>
            <person name="Sedlar K."/>
        </authorList>
    </citation>
    <scope>NUCLEOTIDE SEQUENCE [LARGE SCALE GENOMIC DNA]</scope>
    <source>
        <strain evidence="16 19">CCM 8960</strain>
    </source>
</reference>
<dbReference type="InterPro" id="IPR003594">
    <property type="entry name" value="HATPase_dom"/>
</dbReference>
<keyword evidence="12 14" id="KW-0472">Membrane</keyword>
<dbReference type="CDD" id="cd16922">
    <property type="entry name" value="HATPase_EvgS-ArcB-TorS-like"/>
    <property type="match status" value="1"/>
</dbReference>
<dbReference type="InterPro" id="IPR003661">
    <property type="entry name" value="HisK_dim/P_dom"/>
</dbReference>
<dbReference type="Pfam" id="PF02518">
    <property type="entry name" value="HATPase_c"/>
    <property type="match status" value="1"/>
</dbReference>
<dbReference type="PROSITE" id="PS50109">
    <property type="entry name" value="HIS_KIN"/>
    <property type="match status" value="1"/>
</dbReference>
<evidence type="ECO:0000256" key="1">
    <source>
        <dbReference type="ARBA" id="ARBA00000085"/>
    </source>
</evidence>
<evidence type="ECO:0000256" key="13">
    <source>
        <dbReference type="SAM" id="Coils"/>
    </source>
</evidence>
<sequence>MKKKISLGFGMLFFLIIFPLVGWLIYMLIAAPERICSTELRVSVLIILWLIGLLGAFIVKMSRQNKMLEENNRQLAELDRLKTEFLANVSHELRTPLTVIIGYSELLAERLSKEEGDATNLKCIQTVHRKSEDLLLLINDLIDFSRIESGKLEMKISRVQLEEIVNETVEEFATSIVKKGHKVEVVHKDTPLWLYADRGKVKQIIANLLHNAIKYTPSGGHITIRTYTLKGYCRLEVEDNGIGISEDQITQIYQPFKQADSSYNKKYEGFGLGLAITKSLVRGHQGKIEVRSQLGKGSLFIVSLPREKTI</sequence>
<dbReference type="InterPro" id="IPR004358">
    <property type="entry name" value="Sig_transdc_His_kin-like_C"/>
</dbReference>
<dbReference type="FunFam" id="1.10.287.130:FF:000001">
    <property type="entry name" value="Two-component sensor histidine kinase"/>
    <property type="match status" value="1"/>
</dbReference>
<feature type="transmembrane region" description="Helical" evidence="14">
    <location>
        <begin position="41"/>
        <end position="59"/>
    </location>
</feature>
<dbReference type="PRINTS" id="PR00344">
    <property type="entry name" value="BCTRLSENSOR"/>
</dbReference>
<evidence type="ECO:0000256" key="7">
    <source>
        <dbReference type="ARBA" id="ARBA00022679"/>
    </source>
</evidence>
<dbReference type="Proteomes" id="UP000198956">
    <property type="component" value="Unassembled WGS sequence"/>
</dbReference>
<dbReference type="EMBL" id="CP080764">
    <property type="protein sequence ID" value="QYY43709.1"/>
    <property type="molecule type" value="Genomic_DNA"/>
</dbReference>
<dbReference type="GO" id="GO:0005524">
    <property type="term" value="F:ATP binding"/>
    <property type="evidence" value="ECO:0007669"/>
    <property type="project" value="UniProtKB-KW"/>
</dbReference>
<keyword evidence="9 17" id="KW-0418">Kinase</keyword>
<dbReference type="SUPFAM" id="SSF55874">
    <property type="entry name" value="ATPase domain of HSP90 chaperone/DNA topoisomerase II/histidine kinase"/>
    <property type="match status" value="1"/>
</dbReference>
<evidence type="ECO:0000256" key="11">
    <source>
        <dbReference type="ARBA" id="ARBA00023012"/>
    </source>
</evidence>
<keyword evidence="19" id="KW-1185">Reference proteome</keyword>
<evidence type="ECO:0000256" key="10">
    <source>
        <dbReference type="ARBA" id="ARBA00022840"/>
    </source>
</evidence>
<feature type="transmembrane region" description="Helical" evidence="14">
    <location>
        <begin position="7"/>
        <end position="29"/>
    </location>
</feature>
<feature type="domain" description="Histidine kinase" evidence="15">
    <location>
        <begin position="88"/>
        <end position="308"/>
    </location>
</feature>
<dbReference type="EMBL" id="FNDE01000004">
    <property type="protein sequence ID" value="SDG87046.1"/>
    <property type="molecule type" value="Genomic_DNA"/>
</dbReference>
<dbReference type="GO" id="GO:0005886">
    <property type="term" value="C:plasma membrane"/>
    <property type="evidence" value="ECO:0007669"/>
    <property type="project" value="UniProtKB-SubCell"/>
</dbReference>
<dbReference type="FunFam" id="3.30.565.10:FF:000023">
    <property type="entry name" value="PAS domain-containing sensor histidine kinase"/>
    <property type="match status" value="1"/>
</dbReference>
<proteinExistence type="predicted"/>
<dbReference type="SMART" id="SM00387">
    <property type="entry name" value="HATPase_c"/>
    <property type="match status" value="1"/>
</dbReference>
<evidence type="ECO:0000256" key="9">
    <source>
        <dbReference type="ARBA" id="ARBA00022777"/>
    </source>
</evidence>
<dbReference type="SMART" id="SM00388">
    <property type="entry name" value="HisKA"/>
    <property type="match status" value="1"/>
</dbReference>
<keyword evidence="11" id="KW-0902">Two-component regulatory system</keyword>
<dbReference type="InterPro" id="IPR050736">
    <property type="entry name" value="Sensor_HK_Regulatory"/>
</dbReference>
<dbReference type="PANTHER" id="PTHR43711:SF26">
    <property type="entry name" value="SENSOR HISTIDINE KINASE RCSC"/>
    <property type="match status" value="1"/>
</dbReference>
<organism evidence="17 18">
    <name type="scientific">Aneurinibacillus thermoaerophilus</name>
    <dbReference type="NCBI Taxonomy" id="143495"/>
    <lineage>
        <taxon>Bacteria</taxon>
        <taxon>Bacillati</taxon>
        <taxon>Bacillota</taxon>
        <taxon>Bacilli</taxon>
        <taxon>Bacillales</taxon>
        <taxon>Paenibacillaceae</taxon>
        <taxon>Aneurinibacillus group</taxon>
        <taxon>Aneurinibacillus</taxon>
    </lineage>
</organism>
<dbReference type="SUPFAM" id="SSF47384">
    <property type="entry name" value="Homodimeric domain of signal transducing histidine kinase"/>
    <property type="match status" value="1"/>
</dbReference>
<feature type="coiled-coil region" evidence="13">
    <location>
        <begin position="58"/>
        <end position="88"/>
    </location>
</feature>
<evidence type="ECO:0000256" key="12">
    <source>
        <dbReference type="ARBA" id="ARBA00023136"/>
    </source>
</evidence>
<comment type="catalytic activity">
    <reaction evidence="1">
        <text>ATP + protein L-histidine = ADP + protein N-phospho-L-histidine.</text>
        <dbReference type="EC" id="2.7.13.3"/>
    </reaction>
</comment>
<dbReference type="GO" id="GO:0000155">
    <property type="term" value="F:phosphorelay sensor kinase activity"/>
    <property type="evidence" value="ECO:0007669"/>
    <property type="project" value="InterPro"/>
</dbReference>
<keyword evidence="14" id="KW-0812">Transmembrane</keyword>
<evidence type="ECO:0000259" key="15">
    <source>
        <dbReference type="PROSITE" id="PS50109"/>
    </source>
</evidence>
<dbReference type="OrthoDB" id="9760839at2"/>
<evidence type="ECO:0000256" key="3">
    <source>
        <dbReference type="ARBA" id="ARBA00004314"/>
    </source>
</evidence>
<accession>A0A1G7XSH4</accession>
<dbReference type="AlphaFoldDB" id="A0A1G7XSH4"/>
<dbReference type="GO" id="GO:0045121">
    <property type="term" value="C:membrane raft"/>
    <property type="evidence" value="ECO:0007669"/>
    <property type="project" value="UniProtKB-SubCell"/>
</dbReference>
<keyword evidence="14" id="KW-1133">Transmembrane helix</keyword>
<dbReference type="InterPro" id="IPR036890">
    <property type="entry name" value="HATPase_C_sf"/>
</dbReference>